<evidence type="ECO:0000313" key="1">
    <source>
        <dbReference type="EMBL" id="MDU0204443.1"/>
    </source>
</evidence>
<dbReference type="InterPro" id="IPR032466">
    <property type="entry name" value="Metal_Hydrolase"/>
</dbReference>
<dbReference type="EMBL" id="JAWCUD010000010">
    <property type="protein sequence ID" value="MDU0204443.1"/>
    <property type="molecule type" value="Genomic_DNA"/>
</dbReference>
<keyword evidence="2" id="KW-1185">Reference proteome</keyword>
<dbReference type="Proteomes" id="UP001260980">
    <property type="component" value="Unassembled WGS sequence"/>
</dbReference>
<organism evidence="1 2">
    <name type="scientific">Paenibacillus violae</name>
    <dbReference type="NCBI Taxonomy" id="3077234"/>
    <lineage>
        <taxon>Bacteria</taxon>
        <taxon>Bacillati</taxon>
        <taxon>Bacillota</taxon>
        <taxon>Bacilli</taxon>
        <taxon>Bacillales</taxon>
        <taxon>Paenibacillaceae</taxon>
        <taxon>Paenibacillus</taxon>
    </lineage>
</organism>
<dbReference type="Gene3D" id="3.20.20.140">
    <property type="entry name" value="Metal-dependent hydrolases"/>
    <property type="match status" value="1"/>
</dbReference>
<name>A0ABU3RJK8_9BACL</name>
<dbReference type="RefSeq" id="WP_315954436.1">
    <property type="nucleotide sequence ID" value="NZ_JAWCUD010000010.1"/>
</dbReference>
<protein>
    <submittedName>
        <fullName evidence="1">Amidohydrolase family protein</fullName>
    </submittedName>
</protein>
<sequence>MSKKRSSMLVGVSVCVCIGTGIWGLSSLNFRERTSNPTAIVTSLAATTAATPVESTPPTLAKKSFNNLLQQYGSIPLSDAHNHDASDSKYISMQNMWKRDAMDRIVLFGDVSESSAIRTDAYAWDAYIEKPDFFVPYFSGFDLHDPSSLEVVRNNLEQGYFGLGEIAAASYNSPVVSKVEWKAKDPMDGFLPQIYELCAEYQAPILLHIDPPNGFVIDKLEEALAAHPKTTFIFGHANAYNSPENIKQLLEKHDNIYMDFFAGFTVLNLESSNRIEDFLPVMKQFPDKFMLSTDSGFGLASEDAAIEAMYRVMDAIGDPALIKKVAYDNLDAILQNEPATKTQKEAILKKDANRDVTKLSKLEAGRLLWGK</sequence>
<gene>
    <name evidence="1" type="ORF">RQP52_25475</name>
</gene>
<accession>A0ABU3RJK8</accession>
<comment type="caution">
    <text evidence="1">The sequence shown here is derived from an EMBL/GenBank/DDBJ whole genome shotgun (WGS) entry which is preliminary data.</text>
</comment>
<reference evidence="1 2" key="1">
    <citation type="submission" date="2023-10" db="EMBL/GenBank/DDBJ databases">
        <title>Paenibacillus strain PFR10 Genome sequencing and assembly.</title>
        <authorList>
            <person name="Kim I."/>
        </authorList>
    </citation>
    <scope>NUCLEOTIDE SEQUENCE [LARGE SCALE GENOMIC DNA]</scope>
    <source>
        <strain evidence="1 2">PFR10</strain>
    </source>
</reference>
<dbReference type="SUPFAM" id="SSF51556">
    <property type="entry name" value="Metallo-dependent hydrolases"/>
    <property type="match status" value="1"/>
</dbReference>
<proteinExistence type="predicted"/>
<evidence type="ECO:0000313" key="2">
    <source>
        <dbReference type="Proteomes" id="UP001260980"/>
    </source>
</evidence>